<evidence type="ECO:0000256" key="6">
    <source>
        <dbReference type="ARBA" id="ARBA00023136"/>
    </source>
</evidence>
<sequence>MSAVQSPSVWLKLIRQPSAIIGGLITFLALLLAISGYWISPDSSPDANRMIVEIASRPPGFRQQFLLLPKSPQPPEVSWWKRTLYGQPDRFTFIPIGGHKWGQDSVVVQQFIDEDLYERVAFPLTLFSADQAASNRTTSSDQKLNNQQSITSVNPDRYIKEQRFLLGTDKFGRDMLSRLIIGTRISLLVGGIAMVLSLTIGLLLGSIAGYYGGKSDQVIMWLINVIWSIPTLLLVFAITLLLGKGFWQVFIAVGLTMWVNVARLVRGQLIAARNLEYVEAARALGYRDFRILVKHILPNIMGPVLVVAAANFASAIVVEAGLSFLGVGVQPPQPSWGAMIKENYNFIITNNPMLALAPGFAIMLLVLAFNLIGNGIRDALDVRS</sequence>
<keyword evidence="10" id="KW-1185">Reference proteome</keyword>
<feature type="transmembrane region" description="Helical" evidence="7">
    <location>
        <begin position="353"/>
        <end position="373"/>
    </location>
</feature>
<evidence type="ECO:0000256" key="3">
    <source>
        <dbReference type="ARBA" id="ARBA00022475"/>
    </source>
</evidence>
<dbReference type="EMBL" id="JAKEVY010000003">
    <property type="protein sequence ID" value="MCF1715579.1"/>
    <property type="molecule type" value="Genomic_DNA"/>
</dbReference>
<dbReference type="Pfam" id="PF00528">
    <property type="entry name" value="BPD_transp_1"/>
    <property type="match status" value="1"/>
</dbReference>
<evidence type="ECO:0000313" key="10">
    <source>
        <dbReference type="Proteomes" id="UP001200145"/>
    </source>
</evidence>
<evidence type="ECO:0000256" key="4">
    <source>
        <dbReference type="ARBA" id="ARBA00022692"/>
    </source>
</evidence>
<dbReference type="CDD" id="cd06261">
    <property type="entry name" value="TM_PBP2"/>
    <property type="match status" value="1"/>
</dbReference>
<keyword evidence="3" id="KW-1003">Cell membrane</keyword>
<evidence type="ECO:0000256" key="7">
    <source>
        <dbReference type="RuleBase" id="RU363032"/>
    </source>
</evidence>
<organism evidence="9 10">
    <name type="scientific">Flavihumibacter fluminis</name>
    <dbReference type="NCBI Taxonomy" id="2909236"/>
    <lineage>
        <taxon>Bacteria</taxon>
        <taxon>Pseudomonadati</taxon>
        <taxon>Bacteroidota</taxon>
        <taxon>Chitinophagia</taxon>
        <taxon>Chitinophagales</taxon>
        <taxon>Chitinophagaceae</taxon>
        <taxon>Flavihumibacter</taxon>
    </lineage>
</organism>
<dbReference type="PANTHER" id="PTHR43386">
    <property type="entry name" value="OLIGOPEPTIDE TRANSPORT SYSTEM PERMEASE PROTEIN APPC"/>
    <property type="match status" value="1"/>
</dbReference>
<evidence type="ECO:0000256" key="2">
    <source>
        <dbReference type="ARBA" id="ARBA00022448"/>
    </source>
</evidence>
<feature type="transmembrane region" description="Helical" evidence="7">
    <location>
        <begin position="20"/>
        <end position="40"/>
    </location>
</feature>
<proteinExistence type="inferred from homology"/>
<dbReference type="SUPFAM" id="SSF161098">
    <property type="entry name" value="MetI-like"/>
    <property type="match status" value="1"/>
</dbReference>
<feature type="domain" description="ABC transmembrane type-1" evidence="8">
    <location>
        <begin position="183"/>
        <end position="373"/>
    </location>
</feature>
<comment type="subcellular location">
    <subcellularLocation>
        <location evidence="1 7">Cell membrane</location>
        <topology evidence="1 7">Multi-pass membrane protein</topology>
    </subcellularLocation>
</comment>
<keyword evidence="5 7" id="KW-1133">Transmembrane helix</keyword>
<comment type="caution">
    <text evidence="9">The sequence shown here is derived from an EMBL/GenBank/DDBJ whole genome shotgun (WGS) entry which is preliminary data.</text>
</comment>
<feature type="transmembrane region" description="Helical" evidence="7">
    <location>
        <begin position="246"/>
        <end position="265"/>
    </location>
</feature>
<evidence type="ECO:0000256" key="1">
    <source>
        <dbReference type="ARBA" id="ARBA00004651"/>
    </source>
</evidence>
<reference evidence="9 10" key="1">
    <citation type="submission" date="2022-01" db="EMBL/GenBank/DDBJ databases">
        <title>Flavihumibacter sp. nov., isolated from sediment of a river.</title>
        <authorList>
            <person name="Liu H."/>
        </authorList>
    </citation>
    <scope>NUCLEOTIDE SEQUENCE [LARGE SCALE GENOMIC DNA]</scope>
    <source>
        <strain evidence="9 10">RY-1</strain>
    </source>
</reference>
<keyword evidence="6 7" id="KW-0472">Membrane</keyword>
<dbReference type="Gene3D" id="1.10.3720.10">
    <property type="entry name" value="MetI-like"/>
    <property type="match status" value="1"/>
</dbReference>
<accession>A0ABS9BK32</accession>
<feature type="transmembrane region" description="Helical" evidence="7">
    <location>
        <begin position="218"/>
        <end position="240"/>
    </location>
</feature>
<dbReference type="PROSITE" id="PS50928">
    <property type="entry name" value="ABC_TM1"/>
    <property type="match status" value="1"/>
</dbReference>
<dbReference type="InterPro" id="IPR050366">
    <property type="entry name" value="BP-dependent_transpt_permease"/>
</dbReference>
<feature type="transmembrane region" description="Helical" evidence="7">
    <location>
        <begin position="185"/>
        <end position="211"/>
    </location>
</feature>
<dbReference type="InterPro" id="IPR035906">
    <property type="entry name" value="MetI-like_sf"/>
</dbReference>
<gene>
    <name evidence="9" type="ORF">L0U88_13160</name>
</gene>
<evidence type="ECO:0000313" key="9">
    <source>
        <dbReference type="EMBL" id="MCF1715579.1"/>
    </source>
</evidence>
<dbReference type="RefSeq" id="WP_234866529.1">
    <property type="nucleotide sequence ID" value="NZ_JAKEVY010000003.1"/>
</dbReference>
<comment type="similarity">
    <text evidence="7">Belongs to the binding-protein-dependent transport system permease family.</text>
</comment>
<dbReference type="Proteomes" id="UP001200145">
    <property type="component" value="Unassembled WGS sequence"/>
</dbReference>
<keyword evidence="2 7" id="KW-0813">Transport</keyword>
<dbReference type="InterPro" id="IPR000515">
    <property type="entry name" value="MetI-like"/>
</dbReference>
<name>A0ABS9BK32_9BACT</name>
<dbReference type="PANTHER" id="PTHR43386:SF25">
    <property type="entry name" value="PEPTIDE ABC TRANSPORTER PERMEASE PROTEIN"/>
    <property type="match status" value="1"/>
</dbReference>
<feature type="transmembrane region" description="Helical" evidence="7">
    <location>
        <begin position="296"/>
        <end position="318"/>
    </location>
</feature>
<evidence type="ECO:0000256" key="5">
    <source>
        <dbReference type="ARBA" id="ARBA00022989"/>
    </source>
</evidence>
<keyword evidence="4 7" id="KW-0812">Transmembrane</keyword>
<protein>
    <submittedName>
        <fullName evidence="9">ABC transporter permease</fullName>
    </submittedName>
</protein>
<evidence type="ECO:0000259" key="8">
    <source>
        <dbReference type="PROSITE" id="PS50928"/>
    </source>
</evidence>